<proteinExistence type="predicted"/>
<dbReference type="GeneID" id="26736053"/>
<dbReference type="KEGG" id="mmil:sm9_1086"/>
<organism evidence="2 3">
    <name type="scientific">Methanobrevibacter millerae</name>
    <dbReference type="NCBI Taxonomy" id="230361"/>
    <lineage>
        <taxon>Archaea</taxon>
        <taxon>Methanobacteriati</taxon>
        <taxon>Methanobacteriota</taxon>
        <taxon>Methanomada group</taxon>
        <taxon>Methanobacteria</taxon>
        <taxon>Methanobacteriales</taxon>
        <taxon>Methanobacteriaceae</taxon>
        <taxon>Methanobrevibacter</taxon>
    </lineage>
</organism>
<feature type="transmembrane region" description="Helical" evidence="1">
    <location>
        <begin position="7"/>
        <end position="27"/>
    </location>
</feature>
<evidence type="ECO:0000313" key="2">
    <source>
        <dbReference type="EMBL" id="ALT68874.1"/>
    </source>
</evidence>
<keyword evidence="3" id="KW-1185">Reference proteome</keyword>
<dbReference type="OrthoDB" id="75202at2157"/>
<dbReference type="RefSeq" id="WP_058739160.1">
    <property type="nucleotide sequence ID" value="NZ_CP011266.1"/>
</dbReference>
<dbReference type="AlphaFoldDB" id="A0A0U3DSH5"/>
<evidence type="ECO:0000256" key="1">
    <source>
        <dbReference type="SAM" id="Phobius"/>
    </source>
</evidence>
<accession>A0A0U3DSH5</accession>
<gene>
    <name evidence="2" type="ORF">sm9_1086</name>
</gene>
<sequence length="240" mass="26838">MKKNEFRLILLIFIILIFAFAVSYLLFHDSNTADFSNTEIIANNSAQDNGTVEVIKNIGNPNGKKIAYVVGVHPLENDTHKTFLKLMPTLDNLNYCYDIYIINVTEDFSSYGNLLPDDQPGRQTGQDLALKYVYPKIVNGSYELAVDVHAHGGAYGEYNTFVFSPVDGSVGESYGRNVSSLSQNISYYNPNHTTSGPYLTVPLNQNGVPAFYFEENSFISQDIKDLHMLELIKGVDNLKL</sequence>
<dbReference type="Proteomes" id="UP000067738">
    <property type="component" value="Chromosome"/>
</dbReference>
<keyword evidence="1" id="KW-1133">Transmembrane helix</keyword>
<dbReference type="EMBL" id="CP011266">
    <property type="protein sequence ID" value="ALT68874.1"/>
    <property type="molecule type" value="Genomic_DNA"/>
</dbReference>
<keyword evidence="1" id="KW-0472">Membrane</keyword>
<keyword evidence="1" id="KW-0812">Transmembrane</keyword>
<reference evidence="2 3" key="1">
    <citation type="submission" date="2015-04" db="EMBL/GenBank/DDBJ databases">
        <title>The complete genome sequence of the rumen methanogen Methanobrevibacter millerae SM9.</title>
        <authorList>
            <person name="Leahy S.C."/>
            <person name="Kelly W.J."/>
            <person name="Pacheco D.M."/>
            <person name="Li D."/>
            <person name="Altermann E."/>
            <person name="Attwood G.T."/>
        </authorList>
    </citation>
    <scope>NUCLEOTIDE SEQUENCE [LARGE SCALE GENOMIC DNA]</scope>
    <source>
        <strain evidence="2 3">SM9</strain>
    </source>
</reference>
<evidence type="ECO:0008006" key="4">
    <source>
        <dbReference type="Google" id="ProtNLM"/>
    </source>
</evidence>
<evidence type="ECO:0000313" key="3">
    <source>
        <dbReference type="Proteomes" id="UP000067738"/>
    </source>
</evidence>
<name>A0A0U3DSH5_9EURY</name>
<protein>
    <recommendedName>
        <fullName evidence="4">Adhesin-like protein</fullName>
    </recommendedName>
</protein>
<dbReference type="PATRIC" id="fig|230361.4.peg.1120"/>